<dbReference type="EMBL" id="KV441001">
    <property type="protein sequence ID" value="OAD66699.1"/>
    <property type="molecule type" value="Genomic_DNA"/>
</dbReference>
<evidence type="ECO:0000313" key="3">
    <source>
        <dbReference type="EMBL" id="OAD66699.1"/>
    </source>
</evidence>
<evidence type="ECO:0000313" key="5">
    <source>
        <dbReference type="Proteomes" id="UP000077315"/>
    </source>
</evidence>
<dbReference type="RefSeq" id="XP_018284736.1">
    <property type="nucleotide sequence ID" value="XM_018437385.1"/>
</dbReference>
<evidence type="ECO:0000313" key="4">
    <source>
        <dbReference type="EMBL" id="OAD66701.1"/>
    </source>
</evidence>
<reference evidence="1" key="2">
    <citation type="submission" date="2015-06" db="EMBL/GenBank/DDBJ databases">
        <title>Expansion of signal transduction pathways in fungi by whole-genome duplication.</title>
        <authorList>
            <consortium name="DOE Joint Genome Institute"/>
            <person name="Corrochano L.M."/>
            <person name="Kuo A."/>
            <person name="Marcet-Houben M."/>
            <person name="Polaino S."/>
            <person name="Salamov A."/>
            <person name="Villalobos J.M."/>
            <person name="Alvarez M.I."/>
            <person name="Avalos J."/>
            <person name="Benito E.P."/>
            <person name="Benoit I."/>
            <person name="Burger G."/>
            <person name="Camino L.P."/>
            <person name="Canovas D."/>
            <person name="Cerda-Olmedo E."/>
            <person name="Cheng J.-F."/>
            <person name="Dominguez A."/>
            <person name="Elias M."/>
            <person name="Eslava A.P."/>
            <person name="Glaser F."/>
            <person name="Grimwood J."/>
            <person name="Gutierrez G."/>
            <person name="Heitman J."/>
            <person name="Henrissat B."/>
            <person name="Iturriaga E.A."/>
            <person name="Lang B.F."/>
            <person name="Lavin J.L."/>
            <person name="Lee S."/>
            <person name="Li W."/>
            <person name="Lindquist E."/>
            <person name="Lopez-Garcia S."/>
            <person name="Luque E.M."/>
            <person name="Marcos A.T."/>
            <person name="Martin J."/>
            <person name="Mccluskey K."/>
            <person name="Medina H.R."/>
            <person name="Miralles-Duran A."/>
            <person name="Miyazaki A."/>
            <person name="Munoz-Torres E."/>
            <person name="Oguiza J.A."/>
            <person name="Ohm R."/>
            <person name="Olmedo M."/>
            <person name="Orejas M."/>
            <person name="Ortiz-Castellanos L."/>
            <person name="Pisabarro A.G."/>
            <person name="Rodriguez-Romero J."/>
            <person name="Ruiz-Herrera J."/>
            <person name="Ruiz-Vazquez R."/>
            <person name="Sanz C."/>
            <person name="Schackwitz W."/>
            <person name="Schmutz J."/>
            <person name="Shahriari M."/>
            <person name="Shelest E."/>
            <person name="Silva-Franco F."/>
            <person name="Soanes D."/>
            <person name="Syed K."/>
            <person name="Tagua V.G."/>
            <person name="Talbot N.J."/>
            <person name="Thon M."/>
            <person name="De Vries R.P."/>
            <person name="Wiebenga A."/>
            <person name="Yadav J.S."/>
            <person name="Braun E.L."/>
            <person name="Baker S."/>
            <person name="Garre V."/>
            <person name="Horwitz B."/>
            <person name="Torres-Martinez S."/>
            <person name="Idnurm A."/>
            <person name="Herrera-Estrella A."/>
            <person name="Gabaldon T."/>
            <person name="Grigoriev I.V."/>
        </authorList>
    </citation>
    <scope>NUCLEOTIDE SEQUENCE [LARGE SCALE GENOMIC DNA]</scope>
    <source>
        <strain evidence="1">NRRL 1555</strain>
    </source>
</reference>
<evidence type="ECO:0000313" key="2">
    <source>
        <dbReference type="EMBL" id="OAD66698.1"/>
    </source>
</evidence>
<dbReference type="VEuPathDB" id="FungiDB:PHYBLDRAFT_174995"/>
<gene>
    <name evidence="1" type="ORF">PHYBLDRAFT_174990</name>
    <name evidence="2" type="ORF">PHYBLDRAFT_174992</name>
    <name evidence="3" type="ORF">PHYBLDRAFT_174993</name>
    <name evidence="4" type="ORF">PHYBLDRAFT_174995</name>
</gene>
<dbReference type="VEuPathDB" id="FungiDB:PHYBLDRAFT_174992"/>
<dbReference type="VEuPathDB" id="FungiDB:PHYBLDRAFT_174990"/>
<reference evidence="5" key="1">
    <citation type="submission" date="2015-06" db="EMBL/GenBank/DDBJ databases">
        <title>Expansion of signal transduction pathways in fungi by whole-genome duplication.</title>
        <authorList>
            <consortium name="DOE Joint Genome Institute"/>
            <person name="Corrochano L.M."/>
            <person name="Kuo A."/>
            <person name="Marcet-Houben M."/>
            <person name="Polaino S."/>
            <person name="Salamov A."/>
            <person name="Villalobos J.M."/>
            <person name="Alvarez M.I."/>
            <person name="Avalos J."/>
            <person name="Benito E.P."/>
            <person name="Benoit I."/>
            <person name="Burger G."/>
            <person name="Camino L.P."/>
            <person name="Canovas D."/>
            <person name="Cerda-Olmedo E."/>
            <person name="Cheng J.-F."/>
            <person name="Dominguez A."/>
            <person name="Elias M."/>
            <person name="Eslava A.P."/>
            <person name="Glaser F."/>
            <person name="Grimwood J."/>
            <person name="Gutierrez G."/>
            <person name="Heitman J."/>
            <person name="Henrissat B."/>
            <person name="Iturriaga E.A."/>
            <person name="Lang B.F."/>
            <person name="Lavin J.L."/>
            <person name="Lee S."/>
            <person name="Li W."/>
            <person name="Lindquist E."/>
            <person name="Lopez-Garcia S."/>
            <person name="Luque E.M."/>
            <person name="Marcos A.T."/>
            <person name="Martin J."/>
            <person name="McCluskey K."/>
            <person name="Medina H.R."/>
            <person name="Miralles-Duran A."/>
            <person name="Miyazaki A."/>
            <person name="Munoz-Torres E."/>
            <person name="Oguiza J.A."/>
            <person name="Ohm R."/>
            <person name="Olmedo M."/>
            <person name="Orejas M."/>
            <person name="Ortiz-Castellanos L."/>
            <person name="Pisabarro A.G."/>
            <person name="Rodriguez-Romero J."/>
            <person name="Ruiz-Herrera J."/>
            <person name="Ruiz-Vazquez R."/>
            <person name="Sanz C."/>
            <person name="Schackwitz W."/>
            <person name="Schmutz J."/>
            <person name="Shahriari M."/>
            <person name="Shelest E."/>
            <person name="Silva-Franco F."/>
            <person name="Soanes D."/>
            <person name="Syed K."/>
            <person name="Tagua V.G."/>
            <person name="Talbot N.J."/>
            <person name="Thon M."/>
            <person name="De vries R.P."/>
            <person name="Wiebenga A."/>
            <person name="Yadav J.S."/>
            <person name="Braun E.L."/>
            <person name="Baker S."/>
            <person name="Garre V."/>
            <person name="Horwitz B."/>
            <person name="Torres-Martinez S."/>
            <person name="Idnurm A."/>
            <person name="Herrera-Estrella A."/>
            <person name="Gabaldon T."/>
            <person name="Grigoriev I.V."/>
        </authorList>
    </citation>
    <scope>NUCLEOTIDE SEQUENCE [LARGE SCALE GENOMIC DNA]</scope>
    <source>
        <strain evidence="5">NRRL 1555(-)</strain>
    </source>
</reference>
<dbReference type="EMBL" id="KV441001">
    <property type="protein sequence ID" value="OAD66698.1"/>
    <property type="molecule type" value="Genomic_DNA"/>
</dbReference>
<dbReference type="AlphaFoldDB" id="A0A167JTS2"/>
<organism evidence="1 5">
    <name type="scientific">Phycomyces blakesleeanus (strain ATCC 8743b / DSM 1359 / FGSC 10004 / NBRC 33097 / NRRL 1555)</name>
    <dbReference type="NCBI Taxonomy" id="763407"/>
    <lineage>
        <taxon>Eukaryota</taxon>
        <taxon>Fungi</taxon>
        <taxon>Fungi incertae sedis</taxon>
        <taxon>Mucoromycota</taxon>
        <taxon>Mucoromycotina</taxon>
        <taxon>Mucoromycetes</taxon>
        <taxon>Mucorales</taxon>
        <taxon>Phycomycetaceae</taxon>
        <taxon>Phycomyces</taxon>
    </lineage>
</organism>
<dbReference type="RefSeq" id="XP_018284741.1">
    <property type="nucleotide sequence ID" value="XM_018437388.1"/>
</dbReference>
<dbReference type="RefSeq" id="XP_018284738.1">
    <property type="nucleotide sequence ID" value="XM_018437386.1"/>
</dbReference>
<dbReference type="GeneID" id="28998294"/>
<keyword evidence="5" id="KW-1185">Reference proteome</keyword>
<dbReference type="VEuPathDB" id="FungiDB:PHYBLDRAFT_174993"/>
<dbReference type="GeneID" id="28998293"/>
<dbReference type="Proteomes" id="UP000077315">
    <property type="component" value="Unassembled WGS sequence"/>
</dbReference>
<dbReference type="EMBL" id="KV441001">
    <property type="protein sequence ID" value="OAD66701.1"/>
    <property type="molecule type" value="Genomic_DNA"/>
</dbReference>
<name>A0A167JTS2_PHYB8</name>
<evidence type="ECO:0000313" key="1">
    <source>
        <dbReference type="EMBL" id="OAD66696.1"/>
    </source>
</evidence>
<protein>
    <submittedName>
        <fullName evidence="1">Uncharacterized protein</fullName>
    </submittedName>
</protein>
<dbReference type="RefSeq" id="XP_018284739.1">
    <property type="nucleotide sequence ID" value="XM_018437387.1"/>
</dbReference>
<accession>A0A167JTS2</accession>
<dbReference type="GeneID" id="28998291"/>
<proteinExistence type="predicted"/>
<dbReference type="EMBL" id="KV441001">
    <property type="protein sequence ID" value="OAD66696.1"/>
    <property type="molecule type" value="Genomic_DNA"/>
</dbReference>
<sequence>MTIPNRNEDLRQGCRNVGNVERRFKPSLKKFYFWFGCGTEKWYFNLHMDKSVPVNGSCYGSFTIGYTKAACTTDWWSEIVGNIHSVQIERNRRPIWTESYC</sequence>
<dbReference type="GeneID" id="28998292"/>